<sequence>MLIQLQGTSSSHANPPYLIEKEMADKPLLVLVSTIYDVLFAVLLTVIAWMLMLKAIGSSWTDEEGILLEDENADLD</sequence>
<name>A0A3N4LG09_9PEZI</name>
<evidence type="ECO:0000313" key="3">
    <source>
        <dbReference type="Proteomes" id="UP000267821"/>
    </source>
</evidence>
<dbReference type="EMBL" id="ML121556">
    <property type="protein sequence ID" value="RPB21820.1"/>
    <property type="molecule type" value="Genomic_DNA"/>
</dbReference>
<organism evidence="2 3">
    <name type="scientific">Terfezia boudieri ATCC MYA-4762</name>
    <dbReference type="NCBI Taxonomy" id="1051890"/>
    <lineage>
        <taxon>Eukaryota</taxon>
        <taxon>Fungi</taxon>
        <taxon>Dikarya</taxon>
        <taxon>Ascomycota</taxon>
        <taxon>Pezizomycotina</taxon>
        <taxon>Pezizomycetes</taxon>
        <taxon>Pezizales</taxon>
        <taxon>Pezizaceae</taxon>
        <taxon>Terfezia</taxon>
    </lineage>
</organism>
<evidence type="ECO:0000256" key="1">
    <source>
        <dbReference type="SAM" id="Phobius"/>
    </source>
</evidence>
<proteinExistence type="predicted"/>
<accession>A0A3N4LG09</accession>
<dbReference type="Proteomes" id="UP000267821">
    <property type="component" value="Unassembled WGS sequence"/>
</dbReference>
<keyword evidence="3" id="KW-1185">Reference proteome</keyword>
<evidence type="ECO:0000313" key="2">
    <source>
        <dbReference type="EMBL" id="RPB21820.1"/>
    </source>
</evidence>
<feature type="transmembrane region" description="Helical" evidence="1">
    <location>
        <begin position="28"/>
        <end position="51"/>
    </location>
</feature>
<keyword evidence="1" id="KW-0812">Transmembrane</keyword>
<dbReference type="InParanoid" id="A0A3N4LG09"/>
<keyword evidence="1" id="KW-0472">Membrane</keyword>
<protein>
    <submittedName>
        <fullName evidence="2">Uncharacterized protein</fullName>
    </submittedName>
</protein>
<keyword evidence="1" id="KW-1133">Transmembrane helix</keyword>
<gene>
    <name evidence="2" type="ORF">L211DRAFT_407253</name>
</gene>
<dbReference type="AlphaFoldDB" id="A0A3N4LG09"/>
<reference evidence="2 3" key="1">
    <citation type="journal article" date="2018" name="Nat. Ecol. Evol.">
        <title>Pezizomycetes genomes reveal the molecular basis of ectomycorrhizal truffle lifestyle.</title>
        <authorList>
            <person name="Murat C."/>
            <person name="Payen T."/>
            <person name="Noel B."/>
            <person name="Kuo A."/>
            <person name="Morin E."/>
            <person name="Chen J."/>
            <person name="Kohler A."/>
            <person name="Krizsan K."/>
            <person name="Balestrini R."/>
            <person name="Da Silva C."/>
            <person name="Montanini B."/>
            <person name="Hainaut M."/>
            <person name="Levati E."/>
            <person name="Barry K.W."/>
            <person name="Belfiori B."/>
            <person name="Cichocki N."/>
            <person name="Clum A."/>
            <person name="Dockter R.B."/>
            <person name="Fauchery L."/>
            <person name="Guy J."/>
            <person name="Iotti M."/>
            <person name="Le Tacon F."/>
            <person name="Lindquist E.A."/>
            <person name="Lipzen A."/>
            <person name="Malagnac F."/>
            <person name="Mello A."/>
            <person name="Molinier V."/>
            <person name="Miyauchi S."/>
            <person name="Poulain J."/>
            <person name="Riccioni C."/>
            <person name="Rubini A."/>
            <person name="Sitrit Y."/>
            <person name="Splivallo R."/>
            <person name="Traeger S."/>
            <person name="Wang M."/>
            <person name="Zifcakova L."/>
            <person name="Wipf D."/>
            <person name="Zambonelli A."/>
            <person name="Paolocci F."/>
            <person name="Nowrousian M."/>
            <person name="Ottonello S."/>
            <person name="Baldrian P."/>
            <person name="Spatafora J.W."/>
            <person name="Henrissat B."/>
            <person name="Nagy L.G."/>
            <person name="Aury J.M."/>
            <person name="Wincker P."/>
            <person name="Grigoriev I.V."/>
            <person name="Bonfante P."/>
            <person name="Martin F.M."/>
        </authorList>
    </citation>
    <scope>NUCLEOTIDE SEQUENCE [LARGE SCALE GENOMIC DNA]</scope>
    <source>
        <strain evidence="2 3">ATCC MYA-4762</strain>
    </source>
</reference>